<dbReference type="AlphaFoldDB" id="A0AAV4LJ48"/>
<dbReference type="RefSeq" id="WP_282200736.1">
    <property type="nucleotide sequence ID" value="NZ_BOQE01000001.1"/>
</dbReference>
<keyword evidence="14" id="KW-0969">Cilium</keyword>
<evidence type="ECO:0000256" key="9">
    <source>
        <dbReference type="PIRNR" id="PIRNR004862"/>
    </source>
</evidence>
<evidence type="ECO:0000259" key="13">
    <source>
        <dbReference type="Pfam" id="PF08345"/>
    </source>
</evidence>
<dbReference type="InterPro" id="IPR043427">
    <property type="entry name" value="YscJ/FliF"/>
</dbReference>
<proteinExistence type="inferred from homology"/>
<comment type="subcellular location">
    <subcellularLocation>
        <location evidence="1 9">Bacterial flagellum basal body</location>
    </subcellularLocation>
    <subcellularLocation>
        <location evidence="2">Cell membrane</location>
        <topology evidence="2">Multi-pass membrane protein</topology>
    </subcellularLocation>
</comment>
<comment type="function">
    <text evidence="9">The M ring may be actively involved in energy transduction.</text>
</comment>
<keyword evidence="14" id="KW-0966">Cell projection</keyword>
<dbReference type="Gene3D" id="3.30.300.30">
    <property type="match status" value="1"/>
</dbReference>
<evidence type="ECO:0000313" key="14">
    <source>
        <dbReference type="EMBL" id="GIM47798.1"/>
    </source>
</evidence>
<dbReference type="EMBL" id="BOQE01000001">
    <property type="protein sequence ID" value="GIM47798.1"/>
    <property type="molecule type" value="Genomic_DNA"/>
</dbReference>
<dbReference type="NCBIfam" id="TIGR00206">
    <property type="entry name" value="fliF"/>
    <property type="match status" value="1"/>
</dbReference>
<evidence type="ECO:0000256" key="10">
    <source>
        <dbReference type="SAM" id="MobiDB-lite"/>
    </source>
</evidence>
<dbReference type="PANTHER" id="PTHR30046:SF0">
    <property type="entry name" value="FLAGELLAR M-RING PROTEIN"/>
    <property type="match status" value="1"/>
</dbReference>
<keyword evidence="5 11" id="KW-0812">Transmembrane</keyword>
<evidence type="ECO:0000256" key="3">
    <source>
        <dbReference type="ARBA" id="ARBA00007971"/>
    </source>
</evidence>
<dbReference type="PRINTS" id="PR01009">
    <property type="entry name" value="FLGMRINGFLIF"/>
</dbReference>
<evidence type="ECO:0000256" key="4">
    <source>
        <dbReference type="ARBA" id="ARBA00022475"/>
    </source>
</evidence>
<dbReference type="PANTHER" id="PTHR30046">
    <property type="entry name" value="FLAGELLAR M-RING PROTEIN"/>
    <property type="match status" value="1"/>
</dbReference>
<keyword evidence="6 11" id="KW-1133">Transmembrane helix</keyword>
<evidence type="ECO:0000256" key="1">
    <source>
        <dbReference type="ARBA" id="ARBA00004117"/>
    </source>
</evidence>
<keyword evidence="15" id="KW-1185">Reference proteome</keyword>
<evidence type="ECO:0000256" key="7">
    <source>
        <dbReference type="ARBA" id="ARBA00023136"/>
    </source>
</evidence>
<dbReference type="GO" id="GO:0071973">
    <property type="term" value="P:bacterial-type flagellum-dependent cell motility"/>
    <property type="evidence" value="ECO:0007669"/>
    <property type="project" value="InterPro"/>
</dbReference>
<dbReference type="Pfam" id="PF08345">
    <property type="entry name" value="YscJ_FliF_C"/>
    <property type="match status" value="1"/>
</dbReference>
<dbReference type="InterPro" id="IPR045851">
    <property type="entry name" value="AMP-bd_C_sf"/>
</dbReference>
<dbReference type="InterPro" id="IPR000067">
    <property type="entry name" value="FlgMring_FliF"/>
</dbReference>
<evidence type="ECO:0000256" key="11">
    <source>
        <dbReference type="SAM" id="Phobius"/>
    </source>
</evidence>
<dbReference type="Proteomes" id="UP001057291">
    <property type="component" value="Unassembled WGS sequence"/>
</dbReference>
<protein>
    <recommendedName>
        <fullName evidence="9">Flagellar M-ring protein</fullName>
    </recommendedName>
</protein>
<dbReference type="GO" id="GO:0003774">
    <property type="term" value="F:cytoskeletal motor activity"/>
    <property type="evidence" value="ECO:0007669"/>
    <property type="project" value="InterPro"/>
</dbReference>
<comment type="similarity">
    <text evidence="3 9">Belongs to the FliF family.</text>
</comment>
<feature type="domain" description="Flagellar M-ring C-terminal" evidence="13">
    <location>
        <begin position="258"/>
        <end position="389"/>
    </location>
</feature>
<gene>
    <name evidence="14" type="primary">fliF</name>
    <name evidence="14" type="ORF">DNHGIG_33470</name>
</gene>
<feature type="transmembrane region" description="Helical" evidence="11">
    <location>
        <begin position="427"/>
        <end position="447"/>
    </location>
</feature>
<evidence type="ECO:0000256" key="6">
    <source>
        <dbReference type="ARBA" id="ARBA00022989"/>
    </source>
</evidence>
<evidence type="ECO:0000256" key="5">
    <source>
        <dbReference type="ARBA" id="ARBA00022692"/>
    </source>
</evidence>
<evidence type="ECO:0000256" key="2">
    <source>
        <dbReference type="ARBA" id="ARBA00004651"/>
    </source>
</evidence>
<organism evidence="14 15">
    <name type="scientific">Collibacillus ludicampi</name>
    <dbReference type="NCBI Taxonomy" id="2771369"/>
    <lineage>
        <taxon>Bacteria</taxon>
        <taxon>Bacillati</taxon>
        <taxon>Bacillota</taxon>
        <taxon>Bacilli</taxon>
        <taxon>Bacillales</taxon>
        <taxon>Alicyclobacillaceae</taxon>
        <taxon>Collibacillus</taxon>
    </lineage>
</organism>
<keyword evidence="14" id="KW-0282">Flagellum</keyword>
<feature type="transmembrane region" description="Helical" evidence="11">
    <location>
        <begin position="27"/>
        <end position="46"/>
    </location>
</feature>
<feature type="region of interest" description="Disordered" evidence="10">
    <location>
        <begin position="302"/>
        <end position="353"/>
    </location>
</feature>
<dbReference type="InterPro" id="IPR013556">
    <property type="entry name" value="Flag_M-ring_C"/>
</dbReference>
<feature type="compositionally biased region" description="Polar residues" evidence="10">
    <location>
        <begin position="302"/>
        <end position="348"/>
    </location>
</feature>
<feature type="domain" description="Flagellar M-ring N-terminal" evidence="12">
    <location>
        <begin position="47"/>
        <end position="217"/>
    </location>
</feature>
<keyword evidence="7 11" id="KW-0472">Membrane</keyword>
<sequence length="508" mass="55612">MNQQIKALLEKLSGRWQQLESRQKRNLALASLFFLLSVGVLSWYALRPNYVVVFKDLDDSTSGEVSTKLDELKIPYQLSGNTIKVPEEYADKARVQLAMNGLPKSGNISYNDLFNNGNLGGLTENEFNVKYLAALQGSIANTIKSIDGVKNAQVLIVMPEKKLFVEQSTQDAKASVMLELQPGTSFTSKQVAGIQQLVSHSVPGLKAENVTVVDQKGIRMDGVEDSADGDGLGAEANRQLQIRHQVEDDMAKRLRNALERMVGVGNVDVVVNADISFDQTKTDETTYSSPIQGSDRGIVVSEQKTQESTQGVSGVGGSPTTIDPNINVKGQSQNTSTSDKRSQTTNYEVNKKQTETIGQPFKVNRYAVSVLVNGQPNTQTEAAIKDYVATVTAGPSDNGKNPNVSVAWSTYQPPNPFQQQAFYQNPWFIGGAAVGVLLLGGGAIALARRKKEQPSVEPVLDLSVQETPGIPKMEIETEHQKMKKQIEKVAQQRPDEFVQLLRTWLVDE</sequence>
<accession>A0AAV4LJ48</accession>
<keyword evidence="8 9" id="KW-0975">Bacterial flagellum</keyword>
<dbReference type="GO" id="GO:0005886">
    <property type="term" value="C:plasma membrane"/>
    <property type="evidence" value="ECO:0007669"/>
    <property type="project" value="UniProtKB-SubCell"/>
</dbReference>
<keyword evidence="4" id="KW-1003">Cell membrane</keyword>
<dbReference type="InterPro" id="IPR006182">
    <property type="entry name" value="FliF_N_dom"/>
</dbReference>
<dbReference type="PIRSF" id="PIRSF004862">
    <property type="entry name" value="FliF"/>
    <property type="match status" value="1"/>
</dbReference>
<name>A0AAV4LJ48_9BACL</name>
<evidence type="ECO:0000259" key="12">
    <source>
        <dbReference type="Pfam" id="PF01514"/>
    </source>
</evidence>
<evidence type="ECO:0000313" key="15">
    <source>
        <dbReference type="Proteomes" id="UP001057291"/>
    </source>
</evidence>
<reference evidence="14" key="1">
    <citation type="journal article" date="2023" name="Int. J. Syst. Evol. Microbiol.">
        <title>Collibacillus ludicampi gen. nov., sp. nov., a new soil bacterium of the family Alicyclobacillaceae.</title>
        <authorList>
            <person name="Jojima T."/>
            <person name="Ioku Y."/>
            <person name="Fukuta Y."/>
            <person name="Shirasaka N."/>
            <person name="Matsumura Y."/>
            <person name="Mori M."/>
        </authorList>
    </citation>
    <scope>NUCLEOTIDE SEQUENCE</scope>
    <source>
        <strain evidence="14">TP075</strain>
    </source>
</reference>
<dbReference type="Pfam" id="PF01514">
    <property type="entry name" value="YscJ_FliF"/>
    <property type="match status" value="1"/>
</dbReference>
<comment type="caution">
    <text evidence="14">The sequence shown here is derived from an EMBL/GenBank/DDBJ whole genome shotgun (WGS) entry which is preliminary data.</text>
</comment>
<dbReference type="GO" id="GO:0009431">
    <property type="term" value="C:bacterial-type flagellum basal body, MS ring"/>
    <property type="evidence" value="ECO:0007669"/>
    <property type="project" value="InterPro"/>
</dbReference>
<evidence type="ECO:0000256" key="8">
    <source>
        <dbReference type="ARBA" id="ARBA00023143"/>
    </source>
</evidence>